<reference evidence="2 3" key="1">
    <citation type="journal article" date="2019" name="Int. J. Syst. Evol. Microbiol.">
        <title>The Global Catalogue of Microorganisms (GCM) 10K type strain sequencing project: providing services to taxonomists for standard genome sequencing and annotation.</title>
        <authorList>
            <consortium name="The Broad Institute Genomics Platform"/>
            <consortium name="The Broad Institute Genome Sequencing Center for Infectious Disease"/>
            <person name="Wu L."/>
            <person name="Ma J."/>
        </authorList>
    </citation>
    <scope>NUCLEOTIDE SEQUENCE [LARGE SCALE GENOMIC DNA]</scope>
    <source>
        <strain evidence="2 3">GX26</strain>
    </source>
</reference>
<dbReference type="EMBL" id="JBHSXN010000002">
    <property type="protein sequence ID" value="MFC6952770.1"/>
    <property type="molecule type" value="Genomic_DNA"/>
</dbReference>
<evidence type="ECO:0000313" key="2">
    <source>
        <dbReference type="EMBL" id="MFC6952770.1"/>
    </source>
</evidence>
<feature type="region of interest" description="Disordered" evidence="1">
    <location>
        <begin position="1"/>
        <end position="23"/>
    </location>
</feature>
<evidence type="ECO:0000313" key="3">
    <source>
        <dbReference type="Proteomes" id="UP001596395"/>
    </source>
</evidence>
<dbReference type="InterPro" id="IPR046604">
    <property type="entry name" value="DUF6663"/>
</dbReference>
<dbReference type="Proteomes" id="UP001596395">
    <property type="component" value="Unassembled WGS sequence"/>
</dbReference>
<keyword evidence="3" id="KW-1185">Reference proteome</keyword>
<accession>A0ABD5VBP1</accession>
<dbReference type="AlphaFoldDB" id="A0ABD5VBP1"/>
<proteinExistence type="predicted"/>
<gene>
    <name evidence="2" type="ORF">ACFQGB_07820</name>
</gene>
<dbReference type="Pfam" id="PF20368">
    <property type="entry name" value="DUF6663"/>
    <property type="match status" value="1"/>
</dbReference>
<protein>
    <submittedName>
        <fullName evidence="2">DUF6663 family protein</fullName>
    </submittedName>
</protein>
<evidence type="ECO:0000256" key="1">
    <source>
        <dbReference type="SAM" id="MobiDB-lite"/>
    </source>
</evidence>
<name>A0ABD5VBP1_9EURY</name>
<organism evidence="2 3">
    <name type="scientific">Halorubellus litoreus</name>
    <dbReference type="NCBI Taxonomy" id="755308"/>
    <lineage>
        <taxon>Archaea</taxon>
        <taxon>Methanobacteriati</taxon>
        <taxon>Methanobacteriota</taxon>
        <taxon>Stenosarchaea group</taxon>
        <taxon>Halobacteria</taxon>
        <taxon>Halobacteriales</taxon>
        <taxon>Halorubellaceae</taxon>
        <taxon>Halorubellus</taxon>
    </lineage>
</organism>
<comment type="caution">
    <text evidence="2">The sequence shown here is derived from an EMBL/GenBank/DDBJ whole genome shotgun (WGS) entry which is preliminary data.</text>
</comment>
<sequence>MTADDGPSGVPDEGEEPAGVPAEMETFRVYESARRGDSLAFVRVPADPTTDEPGAYEVTAIARDGHDAEGVAELHPGMVVSATLDWQTEPPTVAALDVVRDTRFSFARDVTGLFEAARETWADAKRRGEGVNSRVTRNTDGAENGALYTFAEQPGERDLFEEFRTGARPLDPLLARVDAGDRDGGAREVFVLDPVDERCVVVYVALDRDGMLASTVRDTYDVD</sequence>
<dbReference type="RefSeq" id="WP_336349757.1">
    <property type="nucleotide sequence ID" value="NZ_JAZAQL010000002.1"/>
</dbReference>